<protein>
    <recommendedName>
        <fullName evidence="4">Lipoprotein</fullName>
    </recommendedName>
</protein>
<dbReference type="OrthoDB" id="338249at2"/>
<dbReference type="RefSeq" id="WP_014802651.1">
    <property type="nucleotide sequence ID" value="NC_018020.1"/>
</dbReference>
<accession>I4B4D0</accession>
<feature type="signal peptide" evidence="1">
    <location>
        <begin position="1"/>
        <end position="19"/>
    </location>
</feature>
<gene>
    <name evidence="2" type="ordered locus">Turpa_1489</name>
</gene>
<evidence type="ECO:0000256" key="1">
    <source>
        <dbReference type="SAM" id="SignalP"/>
    </source>
</evidence>
<dbReference type="HOGENOM" id="CLU_1347518_0_0_12"/>
<dbReference type="EMBL" id="CP002959">
    <property type="protein sequence ID" value="AFM12137.1"/>
    <property type="molecule type" value="Genomic_DNA"/>
</dbReference>
<feature type="chain" id="PRO_5003686710" description="Lipoprotein" evidence="1">
    <location>
        <begin position="20"/>
        <end position="201"/>
    </location>
</feature>
<dbReference type="PROSITE" id="PS51257">
    <property type="entry name" value="PROKAR_LIPOPROTEIN"/>
    <property type="match status" value="1"/>
</dbReference>
<organism evidence="2 3">
    <name type="scientific">Turneriella parva (strain ATCC BAA-1111 / DSM 21527 / NCTC 11395 / H)</name>
    <name type="common">Leptospira parva</name>
    <dbReference type="NCBI Taxonomy" id="869212"/>
    <lineage>
        <taxon>Bacteria</taxon>
        <taxon>Pseudomonadati</taxon>
        <taxon>Spirochaetota</taxon>
        <taxon>Spirochaetia</taxon>
        <taxon>Leptospirales</taxon>
        <taxon>Leptospiraceae</taxon>
        <taxon>Turneriella</taxon>
    </lineage>
</organism>
<evidence type="ECO:0008006" key="4">
    <source>
        <dbReference type="Google" id="ProtNLM"/>
    </source>
</evidence>
<dbReference type="KEGG" id="tpx:Turpa_1489"/>
<evidence type="ECO:0000313" key="3">
    <source>
        <dbReference type="Proteomes" id="UP000006048"/>
    </source>
</evidence>
<evidence type="ECO:0000313" key="2">
    <source>
        <dbReference type="EMBL" id="AFM12137.1"/>
    </source>
</evidence>
<sequence>MKRFSIFCFLLPTVFTFSACVTFLDLEKKETAKNETSVSAKKNLTITYAQYQQVDSEKTKSPEKDRLITEQRIVKILNRSNQFTEVKVAENENSPATSDLTMKFTVVSNVNNKIGPLRILSFLTLGVVPMQFKQETKLTTEVLDKSGKRLKLTESSFQSDTWIGWLFLPLAPFFWPDSQADKAFENMVGSTLAEMKKENLL</sequence>
<keyword evidence="3" id="KW-1185">Reference proteome</keyword>
<name>I4B4D0_TURPD</name>
<dbReference type="AlphaFoldDB" id="I4B4D0"/>
<dbReference type="Proteomes" id="UP000006048">
    <property type="component" value="Chromosome"/>
</dbReference>
<dbReference type="STRING" id="869212.Turpa_1489"/>
<proteinExistence type="predicted"/>
<keyword evidence="1" id="KW-0732">Signal</keyword>
<reference evidence="2 3" key="1">
    <citation type="submission" date="2012-06" db="EMBL/GenBank/DDBJ databases">
        <title>The complete chromosome of genome of Turneriella parva DSM 21527.</title>
        <authorList>
            <consortium name="US DOE Joint Genome Institute (JGI-PGF)"/>
            <person name="Lucas S."/>
            <person name="Han J."/>
            <person name="Lapidus A."/>
            <person name="Bruce D."/>
            <person name="Goodwin L."/>
            <person name="Pitluck S."/>
            <person name="Peters L."/>
            <person name="Kyrpides N."/>
            <person name="Mavromatis K."/>
            <person name="Ivanova N."/>
            <person name="Mikhailova N."/>
            <person name="Chertkov O."/>
            <person name="Detter J.C."/>
            <person name="Tapia R."/>
            <person name="Han C."/>
            <person name="Land M."/>
            <person name="Hauser L."/>
            <person name="Markowitz V."/>
            <person name="Cheng J.-F."/>
            <person name="Hugenholtz P."/>
            <person name="Woyke T."/>
            <person name="Wu D."/>
            <person name="Gronow S."/>
            <person name="Wellnitz S."/>
            <person name="Brambilla E."/>
            <person name="Klenk H.-P."/>
            <person name="Eisen J.A."/>
        </authorList>
    </citation>
    <scope>NUCLEOTIDE SEQUENCE [LARGE SCALE GENOMIC DNA]</scope>
    <source>
        <strain evidence="3">ATCC BAA-1111 / DSM 21527 / NCTC 11395 / H</strain>
    </source>
</reference>
<dbReference type="PATRIC" id="fig|869212.3.peg.1481"/>